<dbReference type="AlphaFoldDB" id="B4SB88"/>
<dbReference type="EMBL" id="CP001110">
    <property type="protein sequence ID" value="ACF42509.1"/>
    <property type="molecule type" value="Genomic_DNA"/>
</dbReference>
<feature type="domain" description="DUF1828" evidence="1">
    <location>
        <begin position="34"/>
        <end position="122"/>
    </location>
</feature>
<evidence type="ECO:0008006" key="5">
    <source>
        <dbReference type="Google" id="ProtNLM"/>
    </source>
</evidence>
<evidence type="ECO:0000313" key="3">
    <source>
        <dbReference type="EMBL" id="ACF42509.1"/>
    </source>
</evidence>
<keyword evidence="4" id="KW-1185">Reference proteome</keyword>
<evidence type="ECO:0000313" key="4">
    <source>
        <dbReference type="Proteomes" id="UP000002724"/>
    </source>
</evidence>
<evidence type="ECO:0000259" key="1">
    <source>
        <dbReference type="Pfam" id="PF08861"/>
    </source>
</evidence>
<dbReference type="eggNOG" id="ENOG502ZAE6">
    <property type="taxonomic scope" value="Bacteria"/>
</dbReference>
<accession>B4SB88</accession>
<dbReference type="InterPro" id="IPR014960">
    <property type="entry name" value="DUF1828"/>
</dbReference>
<reference evidence="3 4" key="1">
    <citation type="submission" date="2008-06" db="EMBL/GenBank/DDBJ databases">
        <title>Complete sequence of Pelodictyon phaeoclathratiforme BU-1.</title>
        <authorList>
            <consortium name="US DOE Joint Genome Institute"/>
            <person name="Lucas S."/>
            <person name="Copeland A."/>
            <person name="Lapidus A."/>
            <person name="Glavina del Rio T."/>
            <person name="Dalin E."/>
            <person name="Tice H."/>
            <person name="Bruce D."/>
            <person name="Goodwin L."/>
            <person name="Pitluck S."/>
            <person name="Schmutz J."/>
            <person name="Larimer F."/>
            <person name="Land M."/>
            <person name="Hauser L."/>
            <person name="Kyrpides N."/>
            <person name="Mikhailova N."/>
            <person name="Liu Z."/>
            <person name="Li T."/>
            <person name="Zhao F."/>
            <person name="Overmann J."/>
            <person name="Bryant D.A."/>
            <person name="Richardson P."/>
        </authorList>
    </citation>
    <scope>NUCLEOTIDE SEQUENCE [LARGE SCALE GENOMIC DNA]</scope>
    <source>
        <strain evidence="4">DSM 5477 / BU-1</strain>
    </source>
</reference>
<sequence length="255" mass="29185">MIGEINTLLEKYTQWLKDKTIAKQICADWVEITTPYIDRHNDCLQIYARKEGAGYMLTDDGYTMSDLVSSGCQLDSPKRQDLLKTTLAGFGVQLDRDQLIVHTTPENFSLKKHTIIQAMLAVNDLFYLASPFVASLFVEDVTNWFELSDIRYTPKIKFTGKSGYDHMFDFVIPKSRKQPERLVQAIANPRKESAEALVFKWLDTKETRASDSQLYVFLNDTGSIVSSSVVDALKNYDLKPLLWSERENYRDDLAA</sequence>
<proteinExistence type="predicted"/>
<organism evidence="3 4">
    <name type="scientific">Pelodictyon phaeoclathratiforme (strain DSM 5477 / BU-1)</name>
    <dbReference type="NCBI Taxonomy" id="324925"/>
    <lineage>
        <taxon>Bacteria</taxon>
        <taxon>Pseudomonadati</taxon>
        <taxon>Chlorobiota</taxon>
        <taxon>Chlorobiia</taxon>
        <taxon>Chlorobiales</taxon>
        <taxon>Chlorobiaceae</taxon>
        <taxon>Chlorobium/Pelodictyon group</taxon>
        <taxon>Pelodictyon</taxon>
    </lineage>
</organism>
<dbReference type="Pfam" id="PF08861">
    <property type="entry name" value="DUF1828"/>
    <property type="match status" value="1"/>
</dbReference>
<evidence type="ECO:0000259" key="2">
    <source>
        <dbReference type="Pfam" id="PF08862"/>
    </source>
</evidence>
<dbReference type="Pfam" id="PF08862">
    <property type="entry name" value="DUF1829"/>
    <property type="match status" value="1"/>
</dbReference>
<dbReference type="KEGG" id="pph:Ppha_0168"/>
<name>B4SB88_PELPB</name>
<dbReference type="OrthoDB" id="1321863at2"/>
<dbReference type="RefSeq" id="WP_012507007.1">
    <property type="nucleotide sequence ID" value="NC_011060.1"/>
</dbReference>
<gene>
    <name evidence="3" type="ordered locus">Ppha_0168</name>
</gene>
<dbReference type="InterPro" id="IPR014961">
    <property type="entry name" value="DUF1829"/>
</dbReference>
<dbReference type="Proteomes" id="UP000002724">
    <property type="component" value="Chromosome"/>
</dbReference>
<protein>
    <recommendedName>
        <fullName evidence="5">Lj965 prophage protein</fullName>
    </recommendedName>
</protein>
<feature type="domain" description="DUF1829" evidence="2">
    <location>
        <begin position="160"/>
        <end position="246"/>
    </location>
</feature>
<dbReference type="HOGENOM" id="CLU_091320_1_0_10"/>